<keyword evidence="4" id="KW-0560">Oxidoreductase</keyword>
<gene>
    <name evidence="7" type="ORF">CONPUDRAFT_167049</name>
</gene>
<dbReference type="KEGG" id="cput:CONPUDRAFT_167049"/>
<sequence length="460" mass="51594">MTAPLTLDVIVVGAGLSGIATAYRLQRAGHRVTVFDDRDETSRGCTAVHLPCNLARILHEWGFKEQIDALAFNVKNINFHSLDSGELLGCAEWPDDLIDEIGAPYHIIQWRDLYTMLYVAATDAGVQFHYNTNVVGVLNEPPRVELAGGKTITADFIIGTDGPNGIVRALLFGEAMLEPEGHTIYTGTVSRDELANHPELLDLTDPSNGNFQIWAGTSRHCIGMPMLNGAEYVVQVWQLNDDIPDEGAEGWDAAYTGPRPKVGDLRLQRLVDLCTDMRRVKVFKPDCPEEWADDTDRILLVGDAVHYFPPGLVQSAAVHLEDIEILGVLLSRLTSWEQLSHLIRGYQEIREPRFQQNEDSWHRTNYSLWLPPGPSQQGRDTQFRRQLEQKGEPLDDEMMLAQFEEVWKEVGYNAREAAEEWWVNWGMLRERSKGRSVSICLAGPPEISGVSTHVNSINAE</sequence>
<protein>
    <submittedName>
        <fullName evidence="7">FAD/NAD(P)-binding domain-containing protein</fullName>
    </submittedName>
</protein>
<dbReference type="PANTHER" id="PTHR13789:SF309">
    <property type="entry name" value="PUTATIVE (AFU_ORTHOLOGUE AFUA_6G14510)-RELATED"/>
    <property type="match status" value="1"/>
</dbReference>
<reference evidence="8" key="1">
    <citation type="journal article" date="2012" name="Science">
        <title>The Paleozoic origin of enzymatic lignin decomposition reconstructed from 31 fungal genomes.</title>
        <authorList>
            <person name="Floudas D."/>
            <person name="Binder M."/>
            <person name="Riley R."/>
            <person name="Barry K."/>
            <person name="Blanchette R.A."/>
            <person name="Henrissat B."/>
            <person name="Martinez A.T."/>
            <person name="Otillar R."/>
            <person name="Spatafora J.W."/>
            <person name="Yadav J.S."/>
            <person name="Aerts A."/>
            <person name="Benoit I."/>
            <person name="Boyd A."/>
            <person name="Carlson A."/>
            <person name="Copeland A."/>
            <person name="Coutinho P.M."/>
            <person name="de Vries R.P."/>
            <person name="Ferreira P."/>
            <person name="Findley K."/>
            <person name="Foster B."/>
            <person name="Gaskell J."/>
            <person name="Glotzer D."/>
            <person name="Gorecki P."/>
            <person name="Heitman J."/>
            <person name="Hesse C."/>
            <person name="Hori C."/>
            <person name="Igarashi K."/>
            <person name="Jurgens J.A."/>
            <person name="Kallen N."/>
            <person name="Kersten P."/>
            <person name="Kohler A."/>
            <person name="Kuees U."/>
            <person name="Kumar T.K.A."/>
            <person name="Kuo A."/>
            <person name="LaButti K."/>
            <person name="Larrondo L.F."/>
            <person name="Lindquist E."/>
            <person name="Ling A."/>
            <person name="Lombard V."/>
            <person name="Lucas S."/>
            <person name="Lundell T."/>
            <person name="Martin R."/>
            <person name="McLaughlin D.J."/>
            <person name="Morgenstern I."/>
            <person name="Morin E."/>
            <person name="Murat C."/>
            <person name="Nagy L.G."/>
            <person name="Nolan M."/>
            <person name="Ohm R.A."/>
            <person name="Patyshakuliyeva A."/>
            <person name="Rokas A."/>
            <person name="Ruiz-Duenas F.J."/>
            <person name="Sabat G."/>
            <person name="Salamov A."/>
            <person name="Samejima M."/>
            <person name="Schmutz J."/>
            <person name="Slot J.C."/>
            <person name="St John F."/>
            <person name="Stenlid J."/>
            <person name="Sun H."/>
            <person name="Sun S."/>
            <person name="Syed K."/>
            <person name="Tsang A."/>
            <person name="Wiebenga A."/>
            <person name="Young D."/>
            <person name="Pisabarro A."/>
            <person name="Eastwood D.C."/>
            <person name="Martin F."/>
            <person name="Cullen D."/>
            <person name="Grigoriev I.V."/>
            <person name="Hibbett D.S."/>
        </authorList>
    </citation>
    <scope>NUCLEOTIDE SEQUENCE [LARGE SCALE GENOMIC DNA]</scope>
    <source>
        <strain evidence="8">RWD-64-598 SS2</strain>
    </source>
</reference>
<dbReference type="EMBL" id="JH711581">
    <property type="protein sequence ID" value="EIW79267.1"/>
    <property type="molecule type" value="Genomic_DNA"/>
</dbReference>
<dbReference type="GO" id="GO:0004497">
    <property type="term" value="F:monooxygenase activity"/>
    <property type="evidence" value="ECO:0007669"/>
    <property type="project" value="UniProtKB-KW"/>
</dbReference>
<dbReference type="GeneID" id="19205691"/>
<keyword evidence="2" id="KW-0285">Flavoprotein</keyword>
<evidence type="ECO:0000256" key="3">
    <source>
        <dbReference type="ARBA" id="ARBA00022827"/>
    </source>
</evidence>
<dbReference type="RefSeq" id="XP_007770942.1">
    <property type="nucleotide sequence ID" value="XM_007772752.1"/>
</dbReference>
<dbReference type="PANTHER" id="PTHR13789">
    <property type="entry name" value="MONOOXYGENASE"/>
    <property type="match status" value="1"/>
</dbReference>
<dbReference type="Gene3D" id="3.50.50.60">
    <property type="entry name" value="FAD/NAD(P)-binding domain"/>
    <property type="match status" value="1"/>
</dbReference>
<proteinExistence type="inferred from homology"/>
<dbReference type="OMA" id="INIRYEV"/>
<feature type="domain" description="FAD-binding" evidence="6">
    <location>
        <begin position="7"/>
        <end position="359"/>
    </location>
</feature>
<keyword evidence="5" id="KW-0503">Monooxygenase</keyword>
<dbReference type="Proteomes" id="UP000053558">
    <property type="component" value="Unassembled WGS sequence"/>
</dbReference>
<dbReference type="InterPro" id="IPR002938">
    <property type="entry name" value="FAD-bd"/>
</dbReference>
<dbReference type="GO" id="GO:0071949">
    <property type="term" value="F:FAD binding"/>
    <property type="evidence" value="ECO:0007669"/>
    <property type="project" value="InterPro"/>
</dbReference>
<dbReference type="InterPro" id="IPR050493">
    <property type="entry name" value="FAD-dep_Monooxygenase_BioMet"/>
</dbReference>
<evidence type="ECO:0000256" key="4">
    <source>
        <dbReference type="ARBA" id="ARBA00023002"/>
    </source>
</evidence>
<keyword evidence="8" id="KW-1185">Reference proteome</keyword>
<evidence type="ECO:0000256" key="2">
    <source>
        <dbReference type="ARBA" id="ARBA00022630"/>
    </source>
</evidence>
<comment type="similarity">
    <text evidence="1">Belongs to the paxM FAD-dependent monooxygenase family.</text>
</comment>
<keyword evidence="3" id="KW-0274">FAD</keyword>
<evidence type="ECO:0000256" key="1">
    <source>
        <dbReference type="ARBA" id="ARBA00007992"/>
    </source>
</evidence>
<organism evidence="7 8">
    <name type="scientific">Coniophora puteana (strain RWD-64-598)</name>
    <name type="common">Brown rot fungus</name>
    <dbReference type="NCBI Taxonomy" id="741705"/>
    <lineage>
        <taxon>Eukaryota</taxon>
        <taxon>Fungi</taxon>
        <taxon>Dikarya</taxon>
        <taxon>Basidiomycota</taxon>
        <taxon>Agaricomycotina</taxon>
        <taxon>Agaricomycetes</taxon>
        <taxon>Agaricomycetidae</taxon>
        <taxon>Boletales</taxon>
        <taxon>Coniophorineae</taxon>
        <taxon>Coniophoraceae</taxon>
        <taxon>Coniophora</taxon>
    </lineage>
</organism>
<evidence type="ECO:0000313" key="8">
    <source>
        <dbReference type="Proteomes" id="UP000053558"/>
    </source>
</evidence>
<dbReference type="SUPFAM" id="SSF51905">
    <property type="entry name" value="FAD/NAD(P)-binding domain"/>
    <property type="match status" value="1"/>
</dbReference>
<dbReference type="OrthoDB" id="1878542at2759"/>
<comment type="caution">
    <text evidence="7">The sequence shown here is derived from an EMBL/GenBank/DDBJ whole genome shotgun (WGS) entry which is preliminary data.</text>
</comment>
<accession>A0A5M3MJT4</accession>
<name>A0A5M3MJT4_CONPW</name>
<dbReference type="InterPro" id="IPR036188">
    <property type="entry name" value="FAD/NAD-bd_sf"/>
</dbReference>
<evidence type="ECO:0000259" key="6">
    <source>
        <dbReference type="Pfam" id="PF01494"/>
    </source>
</evidence>
<dbReference type="AlphaFoldDB" id="A0A5M3MJT4"/>
<dbReference type="Pfam" id="PF01494">
    <property type="entry name" value="FAD_binding_3"/>
    <property type="match status" value="1"/>
</dbReference>
<evidence type="ECO:0000313" key="7">
    <source>
        <dbReference type="EMBL" id="EIW79267.1"/>
    </source>
</evidence>
<dbReference type="PRINTS" id="PR00420">
    <property type="entry name" value="RNGMNOXGNASE"/>
</dbReference>
<evidence type="ECO:0000256" key="5">
    <source>
        <dbReference type="ARBA" id="ARBA00023033"/>
    </source>
</evidence>